<evidence type="ECO:0000313" key="3">
    <source>
        <dbReference type="EMBL" id="OAE27181.1"/>
    </source>
</evidence>
<feature type="compositionally biased region" description="Basic and acidic residues" evidence="1">
    <location>
        <begin position="334"/>
        <end position="343"/>
    </location>
</feature>
<feature type="transmembrane region" description="Helical" evidence="2">
    <location>
        <begin position="171"/>
        <end position="193"/>
    </location>
</feature>
<feature type="compositionally biased region" description="Basic and acidic residues" evidence="1">
    <location>
        <begin position="350"/>
        <end position="360"/>
    </location>
</feature>
<accession>A0A176W3L2</accession>
<evidence type="ECO:0000256" key="1">
    <source>
        <dbReference type="SAM" id="MobiDB-lite"/>
    </source>
</evidence>
<feature type="transmembrane region" description="Helical" evidence="2">
    <location>
        <begin position="286"/>
        <end position="308"/>
    </location>
</feature>
<keyword evidence="4" id="KW-1185">Reference proteome</keyword>
<feature type="compositionally biased region" description="Basic and acidic residues" evidence="1">
    <location>
        <begin position="368"/>
        <end position="392"/>
    </location>
</feature>
<feature type="transmembrane region" description="Helical" evidence="2">
    <location>
        <begin position="63"/>
        <end position="85"/>
    </location>
</feature>
<feature type="region of interest" description="Disordered" evidence="1">
    <location>
        <begin position="326"/>
        <end position="392"/>
    </location>
</feature>
<sequence length="392" mass="43928">MDWNASMMRNQFQATNRDVRIESTARAWWDDVLYTQRWIEQPRPRWNAAYITPRVRWKISTTALAVTYDILARITGLTFLVAIWVRFVQQQSGSSSDDCQDCCVPWSTVAGDLLKSLAAFTSSVSWYHVSLCGDLDDVVFTVRDILELLAQFLGVFWLVRQQARDQLGGVGVQYVVKCLIFSVGGGLLVLLSWRKVYRHVLDGLIYNVGEWVGLRSSTFREHSAWWTDRRSQVVHSVDRFVVQPALARELFCFAFRFCRMDNGGGGDLGTLTSLIGPLQNLVVRSFAILVAKWLFLVAFNAMVSYGLLEPFFPAQLTLMVHSGGLDSASAENSHAPDDDRHGSDPPAAERISKSPDRDSESEPPNPNEEEKPRAVGDADSEAHAAESDRSSS</sequence>
<organism evidence="3 4">
    <name type="scientific">Marchantia polymorpha subsp. ruderalis</name>
    <dbReference type="NCBI Taxonomy" id="1480154"/>
    <lineage>
        <taxon>Eukaryota</taxon>
        <taxon>Viridiplantae</taxon>
        <taxon>Streptophyta</taxon>
        <taxon>Embryophyta</taxon>
        <taxon>Marchantiophyta</taxon>
        <taxon>Marchantiopsida</taxon>
        <taxon>Marchantiidae</taxon>
        <taxon>Marchantiales</taxon>
        <taxon>Marchantiaceae</taxon>
        <taxon>Marchantia</taxon>
    </lineage>
</organism>
<comment type="caution">
    <text evidence="3">The sequence shown here is derived from an EMBL/GenBank/DDBJ whole genome shotgun (WGS) entry which is preliminary data.</text>
</comment>
<evidence type="ECO:0000256" key="2">
    <source>
        <dbReference type="SAM" id="Phobius"/>
    </source>
</evidence>
<keyword evidence="2" id="KW-0472">Membrane</keyword>
<dbReference type="EMBL" id="LVLJ01001965">
    <property type="protein sequence ID" value="OAE27181.1"/>
    <property type="molecule type" value="Genomic_DNA"/>
</dbReference>
<gene>
    <name evidence="3" type="ORF">AXG93_4009s1110</name>
</gene>
<name>A0A176W3L2_MARPO</name>
<proteinExistence type="predicted"/>
<keyword evidence="2" id="KW-1133">Transmembrane helix</keyword>
<dbReference type="AlphaFoldDB" id="A0A176W3L2"/>
<dbReference type="Proteomes" id="UP000077202">
    <property type="component" value="Unassembled WGS sequence"/>
</dbReference>
<protein>
    <submittedName>
        <fullName evidence="3">Uncharacterized protein</fullName>
    </submittedName>
</protein>
<keyword evidence="2" id="KW-0812">Transmembrane</keyword>
<reference evidence="3" key="1">
    <citation type="submission" date="2016-03" db="EMBL/GenBank/DDBJ databases">
        <title>Mechanisms controlling the formation of the plant cell surface in tip-growing cells are functionally conserved among land plants.</title>
        <authorList>
            <person name="Honkanen S."/>
            <person name="Jones V.A."/>
            <person name="Morieri G."/>
            <person name="Champion C."/>
            <person name="Hetherington A.J."/>
            <person name="Kelly S."/>
            <person name="Saint-Marcoux D."/>
            <person name="Proust H."/>
            <person name="Prescott H."/>
            <person name="Dolan L."/>
        </authorList>
    </citation>
    <scope>NUCLEOTIDE SEQUENCE [LARGE SCALE GENOMIC DNA]</scope>
    <source>
        <tissue evidence="3">Whole gametophyte</tissue>
    </source>
</reference>
<evidence type="ECO:0000313" key="4">
    <source>
        <dbReference type="Proteomes" id="UP000077202"/>
    </source>
</evidence>